<comment type="caution">
    <text evidence="2">The sequence shown here is derived from an EMBL/GenBank/DDBJ whole genome shotgun (WGS) entry which is preliminary data.</text>
</comment>
<accession>A0A5C7SC00</accession>
<organism evidence="2 3">
    <name type="scientific">Thauera aminoaromatica</name>
    <dbReference type="NCBI Taxonomy" id="164330"/>
    <lineage>
        <taxon>Bacteria</taxon>
        <taxon>Pseudomonadati</taxon>
        <taxon>Pseudomonadota</taxon>
        <taxon>Betaproteobacteria</taxon>
        <taxon>Rhodocyclales</taxon>
        <taxon>Zoogloeaceae</taxon>
        <taxon>Thauera</taxon>
    </lineage>
</organism>
<proteinExistence type="predicted"/>
<dbReference type="InterPro" id="IPR008490">
    <property type="entry name" value="Transposase_InsH_N"/>
</dbReference>
<feature type="non-terminal residue" evidence="2">
    <location>
        <position position="107"/>
    </location>
</feature>
<dbReference type="RefSeq" id="WP_276661347.1">
    <property type="nucleotide sequence ID" value="NZ_SSFD01000322.1"/>
</dbReference>
<evidence type="ECO:0000259" key="1">
    <source>
        <dbReference type="Pfam" id="PF05598"/>
    </source>
</evidence>
<dbReference type="PANTHER" id="PTHR35604:SF2">
    <property type="entry name" value="TRANSPOSASE INSH FOR INSERTION SEQUENCE ELEMENT IS5A-RELATED"/>
    <property type="match status" value="1"/>
</dbReference>
<feature type="domain" description="Transposase InsH N-terminal" evidence="1">
    <location>
        <begin position="18"/>
        <end position="107"/>
    </location>
</feature>
<evidence type="ECO:0000313" key="2">
    <source>
        <dbReference type="EMBL" id="TXH80101.1"/>
    </source>
</evidence>
<dbReference type="EMBL" id="SSFD01000322">
    <property type="protein sequence ID" value="TXH80101.1"/>
    <property type="molecule type" value="Genomic_DNA"/>
</dbReference>
<evidence type="ECO:0000313" key="3">
    <source>
        <dbReference type="Proteomes" id="UP000321192"/>
    </source>
</evidence>
<gene>
    <name evidence="2" type="ORF">E6Q80_19220</name>
</gene>
<dbReference type="Proteomes" id="UP000321192">
    <property type="component" value="Unassembled WGS sequence"/>
</dbReference>
<protein>
    <submittedName>
        <fullName evidence="2">Transposase</fullName>
    </submittedName>
</protein>
<dbReference type="AlphaFoldDB" id="A0A5C7SC00"/>
<dbReference type="PANTHER" id="PTHR35604">
    <property type="entry name" value="TRANSPOSASE INSH FOR INSERTION SEQUENCE ELEMENT IS5A-RELATED"/>
    <property type="match status" value="1"/>
</dbReference>
<dbReference type="Pfam" id="PF05598">
    <property type="entry name" value="DUF772"/>
    <property type="match status" value="1"/>
</dbReference>
<sequence length="107" mass="12102">MKQRSAIKTDLFADEHHRKKIDSLGDPLADIESHIDFAALAAEVDEVAPRPVSAQGGRPPYPTETMVRILVLKRLYNLSDEQMEYQLLDRMSYKRFCGLANATNVPD</sequence>
<name>A0A5C7SC00_THASP</name>
<reference evidence="2 3" key="1">
    <citation type="submission" date="2018-09" db="EMBL/GenBank/DDBJ databases">
        <title>Metagenome Assembled Genomes from an Advanced Water Purification Facility.</title>
        <authorList>
            <person name="Stamps B.W."/>
            <person name="Spear J.R."/>
        </authorList>
    </citation>
    <scope>NUCLEOTIDE SEQUENCE [LARGE SCALE GENOMIC DNA]</scope>
    <source>
        <strain evidence="2">Bin_27_1</strain>
    </source>
</reference>